<proteinExistence type="predicted"/>
<organism evidence="2 3">
    <name type="scientific">Ceraceosorus guamensis</name>
    <dbReference type="NCBI Taxonomy" id="1522189"/>
    <lineage>
        <taxon>Eukaryota</taxon>
        <taxon>Fungi</taxon>
        <taxon>Dikarya</taxon>
        <taxon>Basidiomycota</taxon>
        <taxon>Ustilaginomycotina</taxon>
        <taxon>Exobasidiomycetes</taxon>
        <taxon>Ceraceosorales</taxon>
        <taxon>Ceraceosoraceae</taxon>
        <taxon>Ceraceosorus</taxon>
    </lineage>
</organism>
<dbReference type="GeneID" id="37037117"/>
<feature type="chain" id="PRO_5016320061" evidence="1">
    <location>
        <begin position="25"/>
        <end position="126"/>
    </location>
</feature>
<dbReference type="RefSeq" id="XP_025367898.1">
    <property type="nucleotide sequence ID" value="XM_025515247.1"/>
</dbReference>
<dbReference type="EMBL" id="KZ819408">
    <property type="protein sequence ID" value="PWN40738.1"/>
    <property type="molecule type" value="Genomic_DNA"/>
</dbReference>
<protein>
    <submittedName>
        <fullName evidence="2">Uncharacterized protein</fullName>
    </submittedName>
</protein>
<feature type="signal peptide" evidence="1">
    <location>
        <begin position="1"/>
        <end position="24"/>
    </location>
</feature>
<keyword evidence="1" id="KW-0732">Signal</keyword>
<sequence>MVSHLFWLLAAMSTFTILSSATLAAPMLPAEEQHELSRTTEFAIDNDKGKAAVAFSNLGKRLYRRGAKVGLNTDSALRLQQRHSDMISPSNIHKRWELPGEELSWHGNDVGIKLERRESEHVKSVD</sequence>
<reference evidence="2 3" key="1">
    <citation type="journal article" date="2018" name="Mol. Biol. Evol.">
        <title>Broad Genomic Sampling Reveals a Smut Pathogenic Ancestry of the Fungal Clade Ustilaginomycotina.</title>
        <authorList>
            <person name="Kijpornyongpan T."/>
            <person name="Mondo S.J."/>
            <person name="Barry K."/>
            <person name="Sandor L."/>
            <person name="Lee J."/>
            <person name="Lipzen A."/>
            <person name="Pangilinan J."/>
            <person name="LaButti K."/>
            <person name="Hainaut M."/>
            <person name="Henrissat B."/>
            <person name="Grigoriev I.V."/>
            <person name="Spatafora J.W."/>
            <person name="Aime M.C."/>
        </authorList>
    </citation>
    <scope>NUCLEOTIDE SEQUENCE [LARGE SCALE GENOMIC DNA]</scope>
    <source>
        <strain evidence="2 3">MCA 4658</strain>
    </source>
</reference>
<keyword evidence="3" id="KW-1185">Reference proteome</keyword>
<name>A0A316VV04_9BASI</name>
<evidence type="ECO:0000256" key="1">
    <source>
        <dbReference type="SAM" id="SignalP"/>
    </source>
</evidence>
<accession>A0A316VV04</accession>
<dbReference type="InParanoid" id="A0A316VV04"/>
<dbReference type="AlphaFoldDB" id="A0A316VV04"/>
<evidence type="ECO:0000313" key="2">
    <source>
        <dbReference type="EMBL" id="PWN40738.1"/>
    </source>
</evidence>
<dbReference type="OrthoDB" id="10332864at2759"/>
<dbReference type="Proteomes" id="UP000245783">
    <property type="component" value="Unassembled WGS sequence"/>
</dbReference>
<gene>
    <name evidence="2" type="ORF">IE81DRAFT_331416</name>
</gene>
<evidence type="ECO:0000313" key="3">
    <source>
        <dbReference type="Proteomes" id="UP000245783"/>
    </source>
</evidence>